<protein>
    <submittedName>
        <fullName evidence="1">Uncharacterized protein</fullName>
    </submittedName>
</protein>
<comment type="caution">
    <text evidence="1">The sequence shown here is derived from an EMBL/GenBank/DDBJ whole genome shotgun (WGS) entry which is preliminary data.</text>
</comment>
<accession>A0A9D4R988</accession>
<organism evidence="1 2">
    <name type="scientific">Dreissena polymorpha</name>
    <name type="common">Zebra mussel</name>
    <name type="synonym">Mytilus polymorpha</name>
    <dbReference type="NCBI Taxonomy" id="45954"/>
    <lineage>
        <taxon>Eukaryota</taxon>
        <taxon>Metazoa</taxon>
        <taxon>Spiralia</taxon>
        <taxon>Lophotrochozoa</taxon>
        <taxon>Mollusca</taxon>
        <taxon>Bivalvia</taxon>
        <taxon>Autobranchia</taxon>
        <taxon>Heteroconchia</taxon>
        <taxon>Euheterodonta</taxon>
        <taxon>Imparidentia</taxon>
        <taxon>Neoheterodontei</taxon>
        <taxon>Myida</taxon>
        <taxon>Dreissenoidea</taxon>
        <taxon>Dreissenidae</taxon>
        <taxon>Dreissena</taxon>
    </lineage>
</organism>
<reference evidence="1" key="1">
    <citation type="journal article" date="2019" name="bioRxiv">
        <title>The Genome of the Zebra Mussel, Dreissena polymorpha: A Resource for Invasive Species Research.</title>
        <authorList>
            <person name="McCartney M.A."/>
            <person name="Auch B."/>
            <person name="Kono T."/>
            <person name="Mallez S."/>
            <person name="Zhang Y."/>
            <person name="Obille A."/>
            <person name="Becker A."/>
            <person name="Abrahante J.E."/>
            <person name="Garbe J."/>
            <person name="Badalamenti J.P."/>
            <person name="Herman A."/>
            <person name="Mangelson H."/>
            <person name="Liachko I."/>
            <person name="Sullivan S."/>
            <person name="Sone E.D."/>
            <person name="Koren S."/>
            <person name="Silverstein K.A.T."/>
            <person name="Beckman K.B."/>
            <person name="Gohl D.M."/>
        </authorList>
    </citation>
    <scope>NUCLEOTIDE SEQUENCE</scope>
    <source>
        <strain evidence="1">Duluth1</strain>
        <tissue evidence="1">Whole animal</tissue>
    </source>
</reference>
<name>A0A9D4R988_DREPO</name>
<dbReference type="AlphaFoldDB" id="A0A9D4R988"/>
<sequence length="65" mass="7017">MAAVKTISVQQDGLVITAVQHANTDFMELIARLNVTVNTRSHVITYSATVLTIYAHLVGFQTTAA</sequence>
<proteinExistence type="predicted"/>
<gene>
    <name evidence="1" type="ORF">DPMN_100528</name>
</gene>
<keyword evidence="2" id="KW-1185">Reference proteome</keyword>
<dbReference type="Proteomes" id="UP000828390">
    <property type="component" value="Unassembled WGS sequence"/>
</dbReference>
<dbReference type="EMBL" id="JAIWYP010000003">
    <property type="protein sequence ID" value="KAH3857910.1"/>
    <property type="molecule type" value="Genomic_DNA"/>
</dbReference>
<evidence type="ECO:0000313" key="2">
    <source>
        <dbReference type="Proteomes" id="UP000828390"/>
    </source>
</evidence>
<evidence type="ECO:0000313" key="1">
    <source>
        <dbReference type="EMBL" id="KAH3857910.1"/>
    </source>
</evidence>
<reference evidence="1" key="2">
    <citation type="submission" date="2020-11" db="EMBL/GenBank/DDBJ databases">
        <authorList>
            <person name="McCartney M.A."/>
            <person name="Auch B."/>
            <person name="Kono T."/>
            <person name="Mallez S."/>
            <person name="Becker A."/>
            <person name="Gohl D.M."/>
            <person name="Silverstein K.A.T."/>
            <person name="Koren S."/>
            <person name="Bechman K.B."/>
            <person name="Herman A."/>
            <person name="Abrahante J.E."/>
            <person name="Garbe J."/>
        </authorList>
    </citation>
    <scope>NUCLEOTIDE SEQUENCE</scope>
    <source>
        <strain evidence="1">Duluth1</strain>
        <tissue evidence="1">Whole animal</tissue>
    </source>
</reference>